<dbReference type="Proteomes" id="UP000323866">
    <property type="component" value="Unassembled WGS sequence"/>
</dbReference>
<evidence type="ECO:0000313" key="6">
    <source>
        <dbReference type="EMBL" id="KAA6434402.1"/>
    </source>
</evidence>
<evidence type="ECO:0000256" key="4">
    <source>
        <dbReference type="PROSITE-ProRule" id="PRU01161"/>
    </source>
</evidence>
<dbReference type="Gene3D" id="3.40.1090.10">
    <property type="entry name" value="Cytosolic phospholipase A2 catalytic domain"/>
    <property type="match status" value="1"/>
</dbReference>
<evidence type="ECO:0000313" key="9">
    <source>
        <dbReference type="Proteomes" id="UP001570846"/>
    </source>
</evidence>
<comment type="caution">
    <text evidence="6">The sequence shown here is derived from an EMBL/GenBank/DDBJ whole genome shotgun (WGS) entry which is preliminary data.</text>
</comment>
<dbReference type="CDD" id="cd07205">
    <property type="entry name" value="Pat_PNPLA6_PNPLA7_NTE1_like"/>
    <property type="match status" value="1"/>
</dbReference>
<keyword evidence="3 4" id="KW-0443">Lipid metabolism</keyword>
<evidence type="ECO:0000313" key="7">
    <source>
        <dbReference type="EMBL" id="MFA1773130.1"/>
    </source>
</evidence>
<dbReference type="InterPro" id="IPR002641">
    <property type="entry name" value="PNPLA_dom"/>
</dbReference>
<evidence type="ECO:0000256" key="1">
    <source>
        <dbReference type="ARBA" id="ARBA00022801"/>
    </source>
</evidence>
<dbReference type="Pfam" id="PF01734">
    <property type="entry name" value="Patatin"/>
    <property type="match status" value="1"/>
</dbReference>
<reference evidence="6 8" key="1">
    <citation type="submission" date="2019-07" db="EMBL/GenBank/DDBJ databases">
        <authorList>
            <person name="Qu J.-H."/>
        </authorList>
    </citation>
    <scope>NUCLEOTIDE SEQUENCE [LARGE SCALE GENOMIC DNA]</scope>
    <source>
        <strain evidence="6 8">MDT1-10-3</strain>
    </source>
</reference>
<dbReference type="GO" id="GO:0016787">
    <property type="term" value="F:hydrolase activity"/>
    <property type="evidence" value="ECO:0007669"/>
    <property type="project" value="UniProtKB-UniRule"/>
</dbReference>
<feature type="active site" description="Nucleophile" evidence="4">
    <location>
        <position position="39"/>
    </location>
</feature>
<sequence>MQKIGLCLSGGAARGVAHLGVLQALQELGVPIHAISGVSSGAIMGAFFAAGFSPPQILELVNDLPLPRFFRPALNKGILHTQALHSIFEEHLKDRTFEELPVKLIISALDLVEGSTVYFTKGSLVDALKASSAVPVLFKPSQQGKRLLVDGGIVNNLPVECLTGECDSIIGVHVNPTLYHADINSIRQVTERIFHLALHANVLARVSYCTILLEPPQLVNFHIYDLKRAMEMYVIGYEYTMELAAELKALASAGKTTGAI</sequence>
<name>A0A5M8QJ75_9BACT</name>
<dbReference type="Proteomes" id="UP001570846">
    <property type="component" value="Unassembled WGS sequence"/>
</dbReference>
<proteinExistence type="predicted"/>
<feature type="domain" description="PNPLA" evidence="5">
    <location>
        <begin position="6"/>
        <end position="163"/>
    </location>
</feature>
<dbReference type="EMBL" id="JBGOGF010000010">
    <property type="protein sequence ID" value="MFA1773130.1"/>
    <property type="molecule type" value="Genomic_DNA"/>
</dbReference>
<comment type="caution">
    <text evidence="4">Lacks conserved residue(s) required for the propagation of feature annotation.</text>
</comment>
<dbReference type="PANTHER" id="PTHR14226">
    <property type="entry name" value="NEUROPATHY TARGET ESTERASE/SWISS CHEESE D.MELANOGASTER"/>
    <property type="match status" value="1"/>
</dbReference>
<dbReference type="PANTHER" id="PTHR14226:SF78">
    <property type="entry name" value="SLR0060 PROTEIN"/>
    <property type="match status" value="1"/>
</dbReference>
<organism evidence="6 8">
    <name type="scientific">Rufibacter glacialis</name>
    <dbReference type="NCBI Taxonomy" id="1259555"/>
    <lineage>
        <taxon>Bacteria</taxon>
        <taxon>Pseudomonadati</taxon>
        <taxon>Bacteroidota</taxon>
        <taxon>Cytophagia</taxon>
        <taxon>Cytophagales</taxon>
        <taxon>Hymenobacteraceae</taxon>
        <taxon>Rufibacter</taxon>
    </lineage>
</organism>
<dbReference type="AlphaFoldDB" id="A0A5M8QJ75"/>
<keyword evidence="1 4" id="KW-0378">Hydrolase</keyword>
<dbReference type="SUPFAM" id="SSF52151">
    <property type="entry name" value="FabD/lysophospholipase-like"/>
    <property type="match status" value="1"/>
</dbReference>
<feature type="short sequence motif" description="GXSXG" evidence="4">
    <location>
        <begin position="37"/>
        <end position="41"/>
    </location>
</feature>
<protein>
    <submittedName>
        <fullName evidence="6">Patatin-like phospholipase family protein</fullName>
    </submittedName>
</protein>
<reference evidence="6 8" key="2">
    <citation type="submission" date="2019-09" db="EMBL/GenBank/DDBJ databases">
        <title>A bacterium isolated from glacier soil.</title>
        <authorList>
            <person name="Liu Q."/>
        </authorList>
    </citation>
    <scope>NUCLEOTIDE SEQUENCE [LARGE SCALE GENOMIC DNA]</scope>
    <source>
        <strain evidence="6 8">MDT1-10-3</strain>
    </source>
</reference>
<dbReference type="OrthoDB" id="9770965at2"/>
<dbReference type="RefSeq" id="WP_149098345.1">
    <property type="nucleotide sequence ID" value="NZ_BMMG01000003.1"/>
</dbReference>
<evidence type="ECO:0000259" key="5">
    <source>
        <dbReference type="PROSITE" id="PS51635"/>
    </source>
</evidence>
<evidence type="ECO:0000313" key="8">
    <source>
        <dbReference type="Proteomes" id="UP000323866"/>
    </source>
</evidence>
<reference evidence="7 9" key="3">
    <citation type="submission" date="2024-08" db="EMBL/GenBank/DDBJ databases">
        <authorList>
            <person name="Wei W."/>
        </authorList>
    </citation>
    <scope>NUCLEOTIDE SEQUENCE [LARGE SCALE GENOMIC DNA]</scope>
    <source>
        <strain evidence="7 9">XU2</strain>
    </source>
</reference>
<gene>
    <name evidence="7" type="ORF">ACD591_17655</name>
    <name evidence="6" type="ORF">FOE74_09380</name>
</gene>
<keyword evidence="2 4" id="KW-0442">Lipid degradation</keyword>
<dbReference type="GO" id="GO:0016042">
    <property type="term" value="P:lipid catabolic process"/>
    <property type="evidence" value="ECO:0007669"/>
    <property type="project" value="UniProtKB-UniRule"/>
</dbReference>
<evidence type="ECO:0000256" key="2">
    <source>
        <dbReference type="ARBA" id="ARBA00022963"/>
    </source>
</evidence>
<dbReference type="EMBL" id="VKKZ01000020">
    <property type="protein sequence ID" value="KAA6434402.1"/>
    <property type="molecule type" value="Genomic_DNA"/>
</dbReference>
<accession>A0A5M8QJ75</accession>
<dbReference type="PROSITE" id="PS51635">
    <property type="entry name" value="PNPLA"/>
    <property type="match status" value="1"/>
</dbReference>
<evidence type="ECO:0000256" key="3">
    <source>
        <dbReference type="ARBA" id="ARBA00023098"/>
    </source>
</evidence>
<dbReference type="InterPro" id="IPR050301">
    <property type="entry name" value="NTE"/>
</dbReference>
<keyword evidence="9" id="KW-1185">Reference proteome</keyword>
<dbReference type="InterPro" id="IPR016035">
    <property type="entry name" value="Acyl_Trfase/lysoPLipase"/>
</dbReference>
<feature type="active site" description="Proton acceptor" evidence="4">
    <location>
        <position position="150"/>
    </location>
</feature>
<feature type="short sequence motif" description="DGA/G" evidence="4">
    <location>
        <begin position="150"/>
        <end position="152"/>
    </location>
</feature>